<evidence type="ECO:0000256" key="4">
    <source>
        <dbReference type="ARBA" id="ARBA00022989"/>
    </source>
</evidence>
<feature type="transmembrane region" description="Helical" evidence="9">
    <location>
        <begin position="169"/>
        <end position="190"/>
    </location>
</feature>
<feature type="transmembrane region" description="Helical" evidence="9">
    <location>
        <begin position="222"/>
        <end position="242"/>
    </location>
</feature>
<proteinExistence type="inferred from homology"/>
<dbReference type="Pfam" id="PF00950">
    <property type="entry name" value="ABC-3"/>
    <property type="match status" value="1"/>
</dbReference>
<dbReference type="FunFam" id="1.10.3470.10:FF:000003">
    <property type="entry name" value="Iron ABC transporter permease SitD"/>
    <property type="match status" value="1"/>
</dbReference>
<dbReference type="PANTHER" id="PTHR30477">
    <property type="entry name" value="ABC-TRANSPORTER METAL-BINDING PROTEIN"/>
    <property type="match status" value="1"/>
</dbReference>
<comment type="subcellular location">
    <subcellularLocation>
        <location evidence="7">Cell membrane</location>
        <topology evidence="7">Multi-pass membrane protein</topology>
    </subcellularLocation>
    <subcellularLocation>
        <location evidence="1">Membrane</location>
        <topology evidence="1">Multi-pass membrane protein</topology>
    </subcellularLocation>
</comment>
<dbReference type="OrthoDB" id="9788905at2"/>
<dbReference type="GO" id="GO:0071281">
    <property type="term" value="P:cellular response to iron ion"/>
    <property type="evidence" value="ECO:0007669"/>
    <property type="project" value="UniProtKB-ARBA"/>
</dbReference>
<evidence type="ECO:0000256" key="6">
    <source>
        <dbReference type="ARBA" id="ARBA00072924"/>
    </source>
</evidence>
<dbReference type="EMBL" id="NGKC01000001">
    <property type="protein sequence ID" value="RSU14797.1"/>
    <property type="molecule type" value="Genomic_DNA"/>
</dbReference>
<dbReference type="SUPFAM" id="SSF81345">
    <property type="entry name" value="ABC transporter involved in vitamin B12 uptake, BtuC"/>
    <property type="match status" value="1"/>
</dbReference>
<keyword evidence="4 9" id="KW-1133">Transmembrane helix</keyword>
<dbReference type="AlphaFoldDB" id="A0A430B375"/>
<dbReference type="GO" id="GO:0043190">
    <property type="term" value="C:ATP-binding cassette (ABC) transporter complex"/>
    <property type="evidence" value="ECO:0007669"/>
    <property type="project" value="InterPro"/>
</dbReference>
<evidence type="ECO:0000256" key="9">
    <source>
        <dbReference type="SAM" id="Phobius"/>
    </source>
</evidence>
<dbReference type="GO" id="GO:0010043">
    <property type="term" value="P:response to zinc ion"/>
    <property type="evidence" value="ECO:0007669"/>
    <property type="project" value="TreeGrafter"/>
</dbReference>
<dbReference type="Gene3D" id="1.10.3470.10">
    <property type="entry name" value="ABC transporter involved in vitamin B12 uptake, BtuC"/>
    <property type="match status" value="1"/>
</dbReference>
<feature type="transmembrane region" description="Helical" evidence="9">
    <location>
        <begin position="95"/>
        <end position="116"/>
    </location>
</feature>
<dbReference type="GO" id="GO:0055085">
    <property type="term" value="P:transmembrane transport"/>
    <property type="evidence" value="ECO:0007669"/>
    <property type="project" value="InterPro"/>
</dbReference>
<keyword evidence="11" id="KW-1185">Reference proteome</keyword>
<evidence type="ECO:0000256" key="1">
    <source>
        <dbReference type="ARBA" id="ARBA00004141"/>
    </source>
</evidence>
<comment type="caution">
    <text evidence="10">The sequence shown here is derived from an EMBL/GenBank/DDBJ whole genome shotgun (WGS) entry which is preliminary data.</text>
</comment>
<sequence>MLNEFIDGLLNYQFLQSALVTSVLVGMIAGVIGSFIILRGISLMGDAISHAVLPGVAISYMLGASYVFGATIFGLLSAALIGFVTKHSKLKNDTAIGIVFSTFFALGIVLISFAKSATDLYHILFGNVLAVRDSDMMLTAGVGAIVLILVTLFYKELKLTSFDATMAQAYGLNVTLINYMLMFLLTLVAVTSLQTVGTILVIAMLITPAATAFQYTNSLPKMIGLSVTFGVLSAVIGLFFSYSYNLPSGATIVLTAAAFFLIAFLFSPKKGLVSQFRKEKKHDKNSKQMGISRHLPAHTRRMQQHARQK</sequence>
<keyword evidence="5 9" id="KW-0472">Membrane</keyword>
<dbReference type="CDD" id="cd06550">
    <property type="entry name" value="TM_ABC_iron-siderophores_like"/>
    <property type="match status" value="1"/>
</dbReference>
<evidence type="ECO:0000313" key="11">
    <source>
        <dbReference type="Proteomes" id="UP000286773"/>
    </source>
</evidence>
<dbReference type="PANTHER" id="PTHR30477:SF13">
    <property type="entry name" value="IRON TRANSPORT SYSTEM MEMBRANE PROTEIN HI_0360-RELATED"/>
    <property type="match status" value="1"/>
</dbReference>
<evidence type="ECO:0000256" key="2">
    <source>
        <dbReference type="ARBA" id="ARBA00008034"/>
    </source>
</evidence>
<evidence type="ECO:0000256" key="3">
    <source>
        <dbReference type="ARBA" id="ARBA00022692"/>
    </source>
</evidence>
<reference evidence="10 11" key="1">
    <citation type="submission" date="2017-05" db="EMBL/GenBank/DDBJ databases">
        <title>Vagococcus spp. assemblies.</title>
        <authorList>
            <person name="Gulvik C.A."/>
        </authorList>
    </citation>
    <scope>NUCLEOTIDE SEQUENCE [LARGE SCALE GENOMIC DNA]</scope>
    <source>
        <strain evidence="10 11">LMG 24798</strain>
    </source>
</reference>
<dbReference type="InterPro" id="IPR037294">
    <property type="entry name" value="ABC_BtuC-like"/>
</dbReference>
<feature type="transmembrane region" description="Helical" evidence="9">
    <location>
        <begin position="248"/>
        <end position="267"/>
    </location>
</feature>
<feature type="compositionally biased region" description="Basic residues" evidence="8">
    <location>
        <begin position="295"/>
        <end position="309"/>
    </location>
</feature>
<keyword evidence="3 7" id="KW-0812">Transmembrane</keyword>
<gene>
    <name evidence="10" type="ORF">CBF27_02130</name>
</gene>
<dbReference type="InterPro" id="IPR001626">
    <property type="entry name" value="ABC_TroCD"/>
</dbReference>
<feature type="transmembrane region" description="Helical" evidence="9">
    <location>
        <begin position="196"/>
        <end position="215"/>
    </location>
</feature>
<feature type="region of interest" description="Disordered" evidence="8">
    <location>
        <begin position="278"/>
        <end position="309"/>
    </location>
</feature>
<evidence type="ECO:0000256" key="8">
    <source>
        <dbReference type="SAM" id="MobiDB-lite"/>
    </source>
</evidence>
<evidence type="ECO:0000313" key="10">
    <source>
        <dbReference type="EMBL" id="RSU14797.1"/>
    </source>
</evidence>
<dbReference type="Proteomes" id="UP000286773">
    <property type="component" value="Unassembled WGS sequence"/>
</dbReference>
<accession>A0A430B375</accession>
<evidence type="ECO:0000256" key="7">
    <source>
        <dbReference type="RuleBase" id="RU003943"/>
    </source>
</evidence>
<evidence type="ECO:0000256" key="5">
    <source>
        <dbReference type="ARBA" id="ARBA00023136"/>
    </source>
</evidence>
<feature type="transmembrane region" description="Helical" evidence="9">
    <location>
        <begin position="12"/>
        <end position="38"/>
    </location>
</feature>
<comment type="similarity">
    <text evidence="2 7">Belongs to the ABC-3 integral membrane protein family.</text>
</comment>
<protein>
    <recommendedName>
        <fullName evidence="6">Manganese import system permease protein ScaB</fullName>
    </recommendedName>
</protein>
<feature type="transmembrane region" description="Helical" evidence="9">
    <location>
        <begin position="58"/>
        <end position="83"/>
    </location>
</feature>
<organism evidence="10 11">
    <name type="scientific">Vagococcus acidifermentans</name>
    <dbReference type="NCBI Taxonomy" id="564710"/>
    <lineage>
        <taxon>Bacteria</taxon>
        <taxon>Bacillati</taxon>
        <taxon>Bacillota</taxon>
        <taxon>Bacilli</taxon>
        <taxon>Lactobacillales</taxon>
        <taxon>Enterococcaceae</taxon>
        <taxon>Vagococcus</taxon>
    </lineage>
</organism>
<feature type="transmembrane region" description="Helical" evidence="9">
    <location>
        <begin position="136"/>
        <end position="157"/>
    </location>
</feature>
<keyword evidence="7" id="KW-0813">Transport</keyword>
<name>A0A430B375_9ENTE</name>